<dbReference type="Proteomes" id="UP000268636">
    <property type="component" value="Unassembled WGS sequence"/>
</dbReference>
<evidence type="ECO:0000313" key="1">
    <source>
        <dbReference type="EMBL" id="RMT67418.1"/>
    </source>
</evidence>
<evidence type="ECO:0000313" key="2">
    <source>
        <dbReference type="Proteomes" id="UP000268636"/>
    </source>
</evidence>
<organism evidence="1 2">
    <name type="scientific">Pseudomonas savastanoi pv. nerii</name>
    <dbReference type="NCBI Taxonomy" id="360921"/>
    <lineage>
        <taxon>Bacteria</taxon>
        <taxon>Pseudomonadati</taxon>
        <taxon>Pseudomonadota</taxon>
        <taxon>Gammaproteobacteria</taxon>
        <taxon>Pseudomonadales</taxon>
        <taxon>Pseudomonadaceae</taxon>
        <taxon>Pseudomonas</taxon>
    </lineage>
</organism>
<comment type="caution">
    <text evidence="1">The sequence shown here is derived from an EMBL/GenBank/DDBJ whole genome shotgun (WGS) entry which is preliminary data.</text>
</comment>
<sequence>MGCTGVDKHQNCQIIWSIVVRPSSCKKLDETSWIVRVHCKIEYAKAQCAQKVEHPFRVIKRHFGYTKVRFRRRSKNTGQQAALFTLANSWGAGESACRG</sequence>
<gene>
    <name evidence="1" type="ORF">ALP42_102674</name>
</gene>
<proteinExistence type="predicted"/>
<reference evidence="1 2" key="1">
    <citation type="submission" date="2018-08" db="EMBL/GenBank/DDBJ databases">
        <title>Recombination of ecologically and evolutionarily significant loci maintains genetic cohesion in the Pseudomonas syringae species complex.</title>
        <authorList>
            <person name="Dillon M."/>
            <person name="Thakur S."/>
            <person name="Almeida R.N.D."/>
            <person name="Weir B.S."/>
            <person name="Guttman D.S."/>
        </authorList>
    </citation>
    <scope>NUCLEOTIDE SEQUENCE [LARGE SCALE GENOMIC DNA]</scope>
    <source>
        <strain evidence="1 2">ICMP 13786</strain>
    </source>
</reference>
<dbReference type="AlphaFoldDB" id="A0AB74B9B2"/>
<name>A0AB74B9B2_PSESS</name>
<dbReference type="EMBL" id="RBTN01000357">
    <property type="protein sequence ID" value="RMT67418.1"/>
    <property type="molecule type" value="Genomic_DNA"/>
</dbReference>
<protein>
    <submittedName>
        <fullName evidence="1">ISPssy, transposase</fullName>
    </submittedName>
</protein>
<accession>A0AB74B9B2</accession>